<dbReference type="InterPro" id="IPR000838">
    <property type="entry name" value="RNA_pol_sigma70_ECF_CS"/>
</dbReference>
<dbReference type="Pfam" id="PF08281">
    <property type="entry name" value="Sigma70_r4_2"/>
    <property type="match status" value="1"/>
</dbReference>
<keyword evidence="4 5" id="KW-0804">Transcription</keyword>
<evidence type="ECO:0000256" key="2">
    <source>
        <dbReference type="ARBA" id="ARBA00023015"/>
    </source>
</evidence>
<keyword evidence="11" id="KW-1185">Reference proteome</keyword>
<reference evidence="10 11" key="1">
    <citation type="submission" date="2023-07" db="EMBL/GenBank/DDBJ databases">
        <title>Sorghum-associated microbial communities from plants grown in Nebraska, USA.</title>
        <authorList>
            <person name="Schachtman D."/>
        </authorList>
    </citation>
    <scope>NUCLEOTIDE SEQUENCE [LARGE SCALE GENOMIC DNA]</scope>
    <source>
        <strain evidence="10 11">BE332</strain>
    </source>
</reference>
<evidence type="ECO:0000256" key="6">
    <source>
        <dbReference type="SAM" id="MobiDB-lite"/>
    </source>
</evidence>
<evidence type="ECO:0000256" key="1">
    <source>
        <dbReference type="ARBA" id="ARBA00010641"/>
    </source>
</evidence>
<evidence type="ECO:0000259" key="8">
    <source>
        <dbReference type="Pfam" id="PF08281"/>
    </source>
</evidence>
<dbReference type="EMBL" id="JAUSVB010000001">
    <property type="protein sequence ID" value="MDQ0372721.1"/>
    <property type="molecule type" value="Genomic_DNA"/>
</dbReference>
<dbReference type="Gene3D" id="1.10.1740.10">
    <property type="match status" value="1"/>
</dbReference>
<dbReference type="SUPFAM" id="SSF88946">
    <property type="entry name" value="Sigma2 domain of RNA polymerase sigma factors"/>
    <property type="match status" value="1"/>
</dbReference>
<evidence type="ECO:0000259" key="9">
    <source>
        <dbReference type="Pfam" id="PF20239"/>
    </source>
</evidence>
<organism evidence="10 11">
    <name type="scientific">Cellulomonas humilata</name>
    <dbReference type="NCBI Taxonomy" id="144055"/>
    <lineage>
        <taxon>Bacteria</taxon>
        <taxon>Bacillati</taxon>
        <taxon>Actinomycetota</taxon>
        <taxon>Actinomycetes</taxon>
        <taxon>Micrococcales</taxon>
        <taxon>Cellulomonadaceae</taxon>
        <taxon>Cellulomonas</taxon>
    </lineage>
</organism>
<comment type="similarity">
    <text evidence="1 5">Belongs to the sigma-70 factor family. ECF subfamily.</text>
</comment>
<dbReference type="InterPro" id="IPR046531">
    <property type="entry name" value="DUF6596"/>
</dbReference>
<keyword evidence="3 5" id="KW-0731">Sigma factor</keyword>
<protein>
    <recommendedName>
        <fullName evidence="5">RNA polymerase sigma factor</fullName>
    </recommendedName>
</protein>
<dbReference type="InterPro" id="IPR013325">
    <property type="entry name" value="RNA_pol_sigma_r2"/>
</dbReference>
<evidence type="ECO:0000256" key="5">
    <source>
        <dbReference type="RuleBase" id="RU000716"/>
    </source>
</evidence>
<feature type="region of interest" description="Disordered" evidence="6">
    <location>
        <begin position="1"/>
        <end position="22"/>
    </location>
</feature>
<dbReference type="Pfam" id="PF20239">
    <property type="entry name" value="DUF6596"/>
    <property type="match status" value="1"/>
</dbReference>
<keyword evidence="2 5" id="KW-0805">Transcription regulation</keyword>
<accession>A0ABU0EBT2</accession>
<dbReference type="PROSITE" id="PS01063">
    <property type="entry name" value="SIGMA70_ECF"/>
    <property type="match status" value="1"/>
</dbReference>
<name>A0ABU0EBT2_9CELL</name>
<comment type="caution">
    <text evidence="10">The sequence shown here is derived from an EMBL/GenBank/DDBJ whole genome shotgun (WGS) entry which is preliminary data.</text>
</comment>
<feature type="domain" description="DUF6596" evidence="9">
    <location>
        <begin position="215"/>
        <end position="315"/>
    </location>
</feature>
<dbReference type="Gene3D" id="1.10.10.10">
    <property type="entry name" value="Winged helix-like DNA-binding domain superfamily/Winged helix DNA-binding domain"/>
    <property type="match status" value="1"/>
</dbReference>
<keyword evidence="5" id="KW-0238">DNA-binding</keyword>
<feature type="domain" description="RNA polymerase sigma-70 region 2" evidence="7">
    <location>
        <begin position="51"/>
        <end position="109"/>
    </location>
</feature>
<feature type="domain" description="RNA polymerase sigma factor 70 region 4 type 2" evidence="8">
    <location>
        <begin position="147"/>
        <end position="197"/>
    </location>
</feature>
<dbReference type="InterPro" id="IPR007627">
    <property type="entry name" value="RNA_pol_sigma70_r2"/>
</dbReference>
<dbReference type="Gene3D" id="1.25.40.10">
    <property type="entry name" value="Tetratricopeptide repeat domain"/>
    <property type="match status" value="1"/>
</dbReference>
<dbReference type="Proteomes" id="UP001239626">
    <property type="component" value="Unassembled WGS sequence"/>
</dbReference>
<dbReference type="Pfam" id="PF04542">
    <property type="entry name" value="Sigma70_r2"/>
    <property type="match status" value="1"/>
</dbReference>
<dbReference type="PANTHER" id="PTHR47756">
    <property type="entry name" value="BLL6612 PROTEIN-RELATED"/>
    <property type="match status" value="1"/>
</dbReference>
<evidence type="ECO:0000313" key="10">
    <source>
        <dbReference type="EMBL" id="MDQ0372721.1"/>
    </source>
</evidence>
<sequence length="446" mass="48158">MARADGPALTSSSESRGKASACVARADGPALTRSGSGREAVEAVWRIESARIVSTLARSTGDFSLAEDLAQEALAAALVAWPRDGIPASPAAWLLTVGRRRAVDTYRRRVALDERNATLARDLSESVGDDLLWDPDRIDDDVLALMFVACHPVLSREAQVTMTLRVVGGLTSDEIARALLVPTATVQARVTRAKKTLGAAQVPFEVPPPDERRERLASVLNVLYLVFTEGSSATSGSDWIRQDLAHEAVRQARVLAQLVPDEPEVHGLLALLELTAARFPARVRDDGEPVLLEEQDRRRWDRSAIRRGRAALATAGRVGRGLGAYGVQAAIAECHAVAPSVRETDWDRIVVLYEALGRLAPSPVVELNRAVALSMAQGPAAALPVVDELVAAGSLRESHLLPSVRGELLRRLGRDDDARRELERAIDLCGNEREREVLARKLAALG</sequence>
<evidence type="ECO:0000313" key="11">
    <source>
        <dbReference type="Proteomes" id="UP001239626"/>
    </source>
</evidence>
<proteinExistence type="inferred from homology"/>
<gene>
    <name evidence="10" type="ORF">J2X26_001018</name>
</gene>
<evidence type="ECO:0000256" key="3">
    <source>
        <dbReference type="ARBA" id="ARBA00023082"/>
    </source>
</evidence>
<evidence type="ECO:0000256" key="4">
    <source>
        <dbReference type="ARBA" id="ARBA00023163"/>
    </source>
</evidence>
<dbReference type="SUPFAM" id="SSF88659">
    <property type="entry name" value="Sigma3 and sigma4 domains of RNA polymerase sigma factors"/>
    <property type="match status" value="1"/>
</dbReference>
<dbReference type="InterPro" id="IPR013249">
    <property type="entry name" value="RNA_pol_sigma70_r4_t2"/>
</dbReference>
<dbReference type="InterPro" id="IPR011990">
    <property type="entry name" value="TPR-like_helical_dom_sf"/>
</dbReference>
<dbReference type="PANTHER" id="PTHR47756:SF2">
    <property type="entry name" value="BLL6612 PROTEIN"/>
    <property type="match status" value="1"/>
</dbReference>
<evidence type="ECO:0000259" key="7">
    <source>
        <dbReference type="Pfam" id="PF04542"/>
    </source>
</evidence>
<dbReference type="InterPro" id="IPR013324">
    <property type="entry name" value="RNA_pol_sigma_r3/r4-like"/>
</dbReference>
<dbReference type="InterPro" id="IPR036388">
    <property type="entry name" value="WH-like_DNA-bd_sf"/>
</dbReference>